<dbReference type="Pfam" id="PF02230">
    <property type="entry name" value="Abhydrolase_2"/>
    <property type="match status" value="1"/>
</dbReference>
<evidence type="ECO:0000313" key="5">
    <source>
        <dbReference type="Proteomes" id="UP000253940"/>
    </source>
</evidence>
<dbReference type="OrthoDB" id="9801763at2"/>
<organism evidence="4 5">
    <name type="scientific">Aquirhabdus parva</name>
    <dbReference type="NCBI Taxonomy" id="2283318"/>
    <lineage>
        <taxon>Bacteria</taxon>
        <taxon>Pseudomonadati</taxon>
        <taxon>Pseudomonadota</taxon>
        <taxon>Gammaproteobacteria</taxon>
        <taxon>Moraxellales</taxon>
        <taxon>Moraxellaceae</taxon>
        <taxon>Aquirhabdus</taxon>
    </lineage>
</organism>
<dbReference type="PANTHER" id="PTHR10655">
    <property type="entry name" value="LYSOPHOSPHOLIPASE-RELATED"/>
    <property type="match status" value="1"/>
</dbReference>
<dbReference type="InterPro" id="IPR029058">
    <property type="entry name" value="AB_hydrolase_fold"/>
</dbReference>
<dbReference type="GO" id="GO:0016787">
    <property type="term" value="F:hydrolase activity"/>
    <property type="evidence" value="ECO:0007669"/>
    <property type="project" value="UniProtKB-KW"/>
</dbReference>
<proteinExistence type="inferred from homology"/>
<reference evidence="4 5" key="1">
    <citation type="submission" date="2018-07" db="EMBL/GenBank/DDBJ databases">
        <title>Genome sequencing of Moraxellaceae gen. HYN0046.</title>
        <authorList>
            <person name="Kim M."/>
            <person name="Yi H."/>
        </authorList>
    </citation>
    <scope>NUCLEOTIDE SEQUENCE [LARGE SCALE GENOMIC DNA]</scope>
    <source>
        <strain evidence="4 5">HYN0046</strain>
    </source>
</reference>
<dbReference type="InterPro" id="IPR003140">
    <property type="entry name" value="PLipase/COase/thioEstase"/>
</dbReference>
<evidence type="ECO:0000259" key="3">
    <source>
        <dbReference type="Pfam" id="PF02230"/>
    </source>
</evidence>
<dbReference type="Gene3D" id="3.40.50.1820">
    <property type="entry name" value="alpha/beta hydrolase"/>
    <property type="match status" value="1"/>
</dbReference>
<feature type="domain" description="Phospholipase/carboxylesterase/thioesterase" evidence="3">
    <location>
        <begin position="15"/>
        <end position="218"/>
    </location>
</feature>
<evidence type="ECO:0000256" key="1">
    <source>
        <dbReference type="ARBA" id="ARBA00006499"/>
    </source>
</evidence>
<protein>
    <submittedName>
        <fullName evidence="4">Alpha/beta hydrolase</fullName>
    </submittedName>
</protein>
<accession>A0A345P592</accession>
<dbReference type="KEGG" id="mbah:HYN46_06185"/>
<evidence type="ECO:0000313" key="4">
    <source>
        <dbReference type="EMBL" id="AXI02451.1"/>
    </source>
</evidence>
<name>A0A345P592_9GAMM</name>
<keyword evidence="5" id="KW-1185">Reference proteome</keyword>
<dbReference type="InterPro" id="IPR050565">
    <property type="entry name" value="LYPA1-2/EST-like"/>
</dbReference>
<dbReference type="EMBL" id="CP031222">
    <property type="protein sequence ID" value="AXI02451.1"/>
    <property type="molecule type" value="Genomic_DNA"/>
</dbReference>
<dbReference type="SUPFAM" id="SSF53474">
    <property type="entry name" value="alpha/beta-Hydrolases"/>
    <property type="match status" value="1"/>
</dbReference>
<gene>
    <name evidence="4" type="ORF">HYN46_06185</name>
</gene>
<comment type="similarity">
    <text evidence="1">Belongs to the AB hydrolase superfamily. AB hydrolase 2 family.</text>
</comment>
<keyword evidence="2 4" id="KW-0378">Hydrolase</keyword>
<dbReference type="RefSeq" id="WP_114898561.1">
    <property type="nucleotide sequence ID" value="NZ_CP031222.1"/>
</dbReference>
<dbReference type="PANTHER" id="PTHR10655:SF17">
    <property type="entry name" value="LYSOPHOSPHOLIPASE-LIKE PROTEIN 1"/>
    <property type="match status" value="1"/>
</dbReference>
<evidence type="ECO:0000256" key="2">
    <source>
        <dbReference type="ARBA" id="ARBA00022801"/>
    </source>
</evidence>
<dbReference type="Proteomes" id="UP000253940">
    <property type="component" value="Chromosome"/>
</dbReference>
<sequence>MPAAKPPIEIETAAHPTLSVIWLHGLGADGNDFVPIIPELGLSNDTAIRFIFPNAPVIPVSINGGYQMPAWYDILTLDSNSRVVDEAGIIASRNLVRALITQENARGIPSERIIIAGFSQGGAIAYTTGLTHPQKLAGIIALSTYIPSATLIKTEFDAANQNTPIFAAHGRQDDVVSLSMGESARDTVQALGCPITWHTYHMAHSVNLEEIKAIGKWLVERVNEKK</sequence>
<dbReference type="AlphaFoldDB" id="A0A345P592"/>